<reference evidence="2" key="1">
    <citation type="journal article" date="2019" name="Environ. Microbiol.">
        <title>Fungal ecological strategies reflected in gene transcription - a case study of two litter decomposers.</title>
        <authorList>
            <person name="Barbi F."/>
            <person name="Kohler A."/>
            <person name="Barry K."/>
            <person name="Baskaran P."/>
            <person name="Daum C."/>
            <person name="Fauchery L."/>
            <person name="Ihrmark K."/>
            <person name="Kuo A."/>
            <person name="LaButti K."/>
            <person name="Lipzen A."/>
            <person name="Morin E."/>
            <person name="Grigoriev I.V."/>
            <person name="Henrissat B."/>
            <person name="Lindahl B."/>
            <person name="Martin F."/>
        </authorList>
    </citation>
    <scope>NUCLEOTIDE SEQUENCE</scope>
    <source>
        <strain evidence="2">JB14</strain>
    </source>
</reference>
<name>A0A6A4I145_9AGAR</name>
<dbReference type="AlphaFoldDB" id="A0A6A4I145"/>
<gene>
    <name evidence="2" type="ORF">BT96DRAFT_325181</name>
</gene>
<sequence>MPSERYPRLAPLQINKRAGTNSPNRLMRTRQPSTASTLSNSSLSPGGSLSSTNTYADSASAASIAAEFIAEIDTWLMDIGQQLDELEERHAVHREWLAKGGADDLESAEVGSRSNEEKGASAESTSATSGTFFSFFSRSVARPDADTSPGEGKLKA</sequence>
<feature type="region of interest" description="Disordered" evidence="1">
    <location>
        <begin position="98"/>
        <end position="127"/>
    </location>
</feature>
<evidence type="ECO:0000313" key="2">
    <source>
        <dbReference type="EMBL" id="KAE9405492.1"/>
    </source>
</evidence>
<dbReference type="Proteomes" id="UP000799118">
    <property type="component" value="Unassembled WGS sequence"/>
</dbReference>
<protein>
    <submittedName>
        <fullName evidence="2">Uncharacterized protein</fullName>
    </submittedName>
</protein>
<organism evidence="2 3">
    <name type="scientific">Gymnopus androsaceus JB14</name>
    <dbReference type="NCBI Taxonomy" id="1447944"/>
    <lineage>
        <taxon>Eukaryota</taxon>
        <taxon>Fungi</taxon>
        <taxon>Dikarya</taxon>
        <taxon>Basidiomycota</taxon>
        <taxon>Agaricomycotina</taxon>
        <taxon>Agaricomycetes</taxon>
        <taxon>Agaricomycetidae</taxon>
        <taxon>Agaricales</taxon>
        <taxon>Marasmiineae</taxon>
        <taxon>Omphalotaceae</taxon>
        <taxon>Gymnopus</taxon>
    </lineage>
</organism>
<evidence type="ECO:0000313" key="3">
    <source>
        <dbReference type="Proteomes" id="UP000799118"/>
    </source>
</evidence>
<accession>A0A6A4I145</accession>
<feature type="compositionally biased region" description="Low complexity" evidence="1">
    <location>
        <begin position="32"/>
        <end position="56"/>
    </location>
</feature>
<feature type="region of interest" description="Disordered" evidence="1">
    <location>
        <begin position="1"/>
        <end position="56"/>
    </location>
</feature>
<evidence type="ECO:0000256" key="1">
    <source>
        <dbReference type="SAM" id="MobiDB-lite"/>
    </source>
</evidence>
<keyword evidence="3" id="KW-1185">Reference proteome</keyword>
<dbReference type="EMBL" id="ML769408">
    <property type="protein sequence ID" value="KAE9405492.1"/>
    <property type="molecule type" value="Genomic_DNA"/>
</dbReference>
<proteinExistence type="predicted"/>